<dbReference type="eggNOG" id="COG0845">
    <property type="taxonomic scope" value="Bacteria"/>
</dbReference>
<dbReference type="OrthoDB" id="9806939at2"/>
<dbReference type="InParanoid" id="F1Z515"/>
<dbReference type="Pfam" id="PF25876">
    <property type="entry name" value="HH_MFP_RND"/>
    <property type="match status" value="1"/>
</dbReference>
<comment type="similarity">
    <text evidence="1">Belongs to the membrane fusion protein (MFP) (TC 8.A.1) family.</text>
</comment>
<feature type="domain" description="Multidrug resistance protein MdtA-like alpha-helical hairpin" evidence="2">
    <location>
        <begin position="126"/>
        <end position="184"/>
    </location>
</feature>
<proteinExistence type="inferred from homology"/>
<dbReference type="InterPro" id="IPR058625">
    <property type="entry name" value="MdtA-like_BSH"/>
</dbReference>
<dbReference type="InterPro" id="IPR058792">
    <property type="entry name" value="Beta-barrel_RND_2"/>
</dbReference>
<dbReference type="EMBL" id="AEWJ01000023">
    <property type="protein sequence ID" value="EGD60054.1"/>
    <property type="molecule type" value="Genomic_DNA"/>
</dbReference>
<dbReference type="GO" id="GO:1990281">
    <property type="term" value="C:efflux pump complex"/>
    <property type="evidence" value="ECO:0007669"/>
    <property type="project" value="TreeGrafter"/>
</dbReference>
<keyword evidence="6" id="KW-1185">Reference proteome</keyword>
<evidence type="ECO:0000313" key="6">
    <source>
        <dbReference type="Proteomes" id="UP000004728"/>
    </source>
</evidence>
<dbReference type="Gene3D" id="1.10.287.470">
    <property type="entry name" value="Helix hairpin bin"/>
    <property type="match status" value="1"/>
</dbReference>
<organism evidence="5 6">
    <name type="scientific">Novosphingobium nitrogenifigens DSM 19370</name>
    <dbReference type="NCBI Taxonomy" id="983920"/>
    <lineage>
        <taxon>Bacteria</taxon>
        <taxon>Pseudomonadati</taxon>
        <taxon>Pseudomonadota</taxon>
        <taxon>Alphaproteobacteria</taxon>
        <taxon>Sphingomonadales</taxon>
        <taxon>Sphingomonadaceae</taxon>
        <taxon>Novosphingobium</taxon>
    </lineage>
</organism>
<feature type="domain" description="CusB-like beta-barrel" evidence="4">
    <location>
        <begin position="238"/>
        <end position="308"/>
    </location>
</feature>
<dbReference type="PANTHER" id="PTHR30469">
    <property type="entry name" value="MULTIDRUG RESISTANCE PROTEIN MDTA"/>
    <property type="match status" value="1"/>
</dbReference>
<dbReference type="InterPro" id="IPR006143">
    <property type="entry name" value="RND_pump_MFP"/>
</dbReference>
<dbReference type="RefSeq" id="WP_008068977.1">
    <property type="nucleotide sequence ID" value="NZ_AQWK01000005.1"/>
</dbReference>
<dbReference type="Pfam" id="PF25954">
    <property type="entry name" value="Beta-barrel_RND_2"/>
    <property type="match status" value="1"/>
</dbReference>
<dbReference type="AlphaFoldDB" id="F1Z515"/>
<reference evidence="5 6" key="1">
    <citation type="journal article" date="2012" name="J. Bacteriol.">
        <title>Draft Genome Sequence of Novosphingobium nitrogenifigens Y88T.</title>
        <authorList>
            <person name="Strabala T.J."/>
            <person name="Macdonald L."/>
            <person name="Liu V."/>
            <person name="Smit A.M."/>
        </authorList>
    </citation>
    <scope>NUCLEOTIDE SEQUENCE [LARGE SCALE GENOMIC DNA]</scope>
    <source>
        <strain evidence="5 6">DSM 19370</strain>
    </source>
</reference>
<sequence length="389" mass="40717">MSDPHSLPDPATVQPPRGLARTGLIIGGLALAVVAGGLVLRHHDAEEAQERSDKLAVPSVHLVLPESAGKSDELVLPGTMQAWTSAHIYARVAGYVRAWYKDIGATVSEGQPLGAIDTPELDQQIIQARATLVRAKAEATLARSTSARWKDLLKSNAVSIQETDEKNADAATHNAQVQEAAAALGRLVAMKAYATVRAPFSGIVTQRNSDIGDLVGPGAATQTPMFAMVDEHRMRIYVNVPQQYSAAMHAGQSATLQVPDYPGHVFNATVLDQSFSINPQSGALQVQLATDNPGTQLKAGGYAEVHFALPVAANRVTIPSGALVLRGGGTQVATIGVNGRIHLVPVVLGRDLGGKVEVAAGLTPQTRIVANPPDSISEGEVVKVEGSHG</sequence>
<dbReference type="HOGENOM" id="CLU_018816_1_4_5"/>
<dbReference type="Proteomes" id="UP000004728">
    <property type="component" value="Unassembled WGS sequence"/>
</dbReference>
<evidence type="ECO:0000313" key="5">
    <source>
        <dbReference type="EMBL" id="EGD60054.1"/>
    </source>
</evidence>
<dbReference type="Pfam" id="PF25917">
    <property type="entry name" value="BSH_RND"/>
    <property type="match status" value="1"/>
</dbReference>
<gene>
    <name evidence="5" type="ORF">Y88_1928</name>
</gene>
<evidence type="ECO:0000259" key="2">
    <source>
        <dbReference type="Pfam" id="PF25876"/>
    </source>
</evidence>
<name>F1Z515_9SPHN</name>
<dbReference type="STRING" id="983920.Y88_1928"/>
<feature type="domain" description="Multidrug resistance protein MdtA-like barrel-sandwich hybrid" evidence="3">
    <location>
        <begin position="86"/>
        <end position="222"/>
    </location>
</feature>
<accession>F1Z515</accession>
<dbReference type="GO" id="GO:0015562">
    <property type="term" value="F:efflux transmembrane transporter activity"/>
    <property type="evidence" value="ECO:0007669"/>
    <property type="project" value="TreeGrafter"/>
</dbReference>
<comment type="caution">
    <text evidence="5">The sequence shown here is derived from an EMBL/GenBank/DDBJ whole genome shotgun (WGS) entry which is preliminary data.</text>
</comment>
<evidence type="ECO:0000259" key="3">
    <source>
        <dbReference type="Pfam" id="PF25917"/>
    </source>
</evidence>
<dbReference type="Gene3D" id="2.40.30.170">
    <property type="match status" value="1"/>
</dbReference>
<dbReference type="NCBIfam" id="TIGR01730">
    <property type="entry name" value="RND_mfp"/>
    <property type="match status" value="1"/>
</dbReference>
<dbReference type="Gene3D" id="2.40.420.20">
    <property type="match status" value="1"/>
</dbReference>
<dbReference type="PANTHER" id="PTHR30469:SF37">
    <property type="entry name" value="RAGD PROTEIN"/>
    <property type="match status" value="1"/>
</dbReference>
<evidence type="ECO:0000256" key="1">
    <source>
        <dbReference type="ARBA" id="ARBA00009477"/>
    </source>
</evidence>
<protein>
    <submittedName>
        <fullName evidence="5">Membrane fusion protein</fullName>
    </submittedName>
</protein>
<dbReference type="InterPro" id="IPR058624">
    <property type="entry name" value="MdtA-like_HH"/>
</dbReference>
<evidence type="ECO:0000259" key="4">
    <source>
        <dbReference type="Pfam" id="PF25954"/>
    </source>
</evidence>
<dbReference type="SUPFAM" id="SSF111369">
    <property type="entry name" value="HlyD-like secretion proteins"/>
    <property type="match status" value="1"/>
</dbReference>
<dbReference type="Gene3D" id="2.40.50.100">
    <property type="match status" value="1"/>
</dbReference>